<evidence type="ECO:0000313" key="1">
    <source>
        <dbReference type="EMBL" id="AGH59205.1"/>
    </source>
</evidence>
<dbReference type="AlphaFoldDB" id="M4T8J6"/>
<proteinExistence type="predicted"/>
<reference evidence="1" key="1">
    <citation type="submission" date="2013-02" db="EMBL/GenBank/DDBJ databases">
        <authorList>
            <person name="Cross G.A.M."/>
            <person name="Kim H.-S."/>
            <person name="Wickstead B."/>
        </authorList>
    </citation>
    <scope>NUCLEOTIDE SEQUENCE</scope>
    <source>
        <strain evidence="1">Lister 427</strain>
    </source>
</reference>
<dbReference type="SUPFAM" id="SSF58087">
    <property type="entry name" value="Variant surface glycoprotein (N-terminal domain)"/>
    <property type="match status" value="1"/>
</dbReference>
<dbReference type="VEuPathDB" id="TriTrypDB:Tb927.1.5300"/>
<feature type="non-terminal residue" evidence="1">
    <location>
        <position position="1"/>
    </location>
</feature>
<protein>
    <submittedName>
        <fullName evidence="1">Variant surface glycoprotein 3161</fullName>
    </submittedName>
</protein>
<name>M4T8J6_9TRYP</name>
<reference evidence="1" key="2">
    <citation type="journal article" date="2014" name="Mol. Biochem. Parasitol.">
        <title>Capturing the variant surface glycoprotein repertoire (the VSGnome) of Trypanosoma brucei Lister 427.</title>
        <authorList>
            <person name="Cross G.A."/>
            <person name="Kim H.S."/>
            <person name="Wickstead B."/>
        </authorList>
    </citation>
    <scope>NUCLEOTIDE SEQUENCE</scope>
    <source>
        <strain evidence="1">Lister 427</strain>
    </source>
</reference>
<accession>M4T8J6</accession>
<dbReference type="EMBL" id="KC611774">
    <property type="protein sequence ID" value="AGH59205.1"/>
    <property type="molecule type" value="Genomic_DNA"/>
</dbReference>
<organism evidence="1">
    <name type="scientific">Trypanosoma brucei</name>
    <dbReference type="NCBI Taxonomy" id="5691"/>
    <lineage>
        <taxon>Eukaryota</taxon>
        <taxon>Discoba</taxon>
        <taxon>Euglenozoa</taxon>
        <taxon>Kinetoplastea</taxon>
        <taxon>Metakinetoplastina</taxon>
        <taxon>Trypanosomatida</taxon>
        <taxon>Trypanosomatidae</taxon>
        <taxon>Trypanosoma</taxon>
    </lineage>
</organism>
<sequence length="405" mass="43430">LKTISFQIKARKRLIAMQQQFLLLTATFCLMLAADKGIGASRDASDSNPACKSLCGCITRIRKRIQLIELFYKDAIAATAQNEVELARLTSATLETGPNTKKSLAPVLALAVAIVTKCQNAVTAATEPVQEAIETGTTAIQQLQARYNLVGEQREFKVTAGGSGHWSAAPDVIKLHDLVKKLCPSTDELEDKIAVTEANITTQPDIPATPFKIATKATCTYRAAGESCHDQQTAQGGYWQLKLSATETQQVSAISTWAADTTGNKIIGVADGKLDSSTLKALNSKLKAAEIIVTDTACCKQIKSYHDIAEQPVFKLMLIKAILGKADAEKECDATPTQITEAVTTTYGKNGEEFDKKVFQLIGTRAASYSGGGKETPATLNKLTTVGQLGDAMARILIRSISEDK</sequence>